<dbReference type="EMBL" id="NEPB01000006">
    <property type="protein sequence ID" value="PRN36411.1"/>
    <property type="molecule type" value="Genomic_DNA"/>
</dbReference>
<organism evidence="3 7">
    <name type="scientific">Acinetobacter baumannii</name>
    <dbReference type="NCBI Taxonomy" id="470"/>
    <lineage>
        <taxon>Bacteria</taxon>
        <taxon>Pseudomonadati</taxon>
        <taxon>Pseudomonadota</taxon>
        <taxon>Gammaproteobacteria</taxon>
        <taxon>Moraxellales</taxon>
        <taxon>Moraxellaceae</taxon>
        <taxon>Acinetobacter</taxon>
        <taxon>Acinetobacter calcoaceticus/baumannii complex</taxon>
    </lineage>
</organism>
<dbReference type="EMBL" id="CP062919">
    <property type="protein sequence ID" value="QPF13506.1"/>
    <property type="molecule type" value="Genomic_DNA"/>
</dbReference>
<protein>
    <submittedName>
        <fullName evidence="2">Ester cyclase</fullName>
    </submittedName>
    <submittedName>
        <fullName evidence="5">Nuclear transport factor 2 family protein</fullName>
    </submittedName>
    <submittedName>
        <fullName evidence="3">Polyketide cyclase</fullName>
    </submittedName>
</protein>
<accession>A0A059ZKY1</accession>
<evidence type="ECO:0000313" key="2">
    <source>
        <dbReference type="EMBL" id="MDR8259837.1"/>
    </source>
</evidence>
<dbReference type="EMBL" id="CP061525">
    <property type="protein sequence ID" value="QNV21703.1"/>
    <property type="molecule type" value="Genomic_DNA"/>
</dbReference>
<evidence type="ECO:0000313" key="8">
    <source>
        <dbReference type="Proteomes" id="UP000237823"/>
    </source>
</evidence>
<dbReference type="EMBL" id="NGKM01000016">
    <property type="protein sequence ID" value="OWK65854.1"/>
    <property type="molecule type" value="Genomic_DNA"/>
</dbReference>
<dbReference type="Proteomes" id="UP000594659">
    <property type="component" value="Chromosome"/>
</dbReference>
<evidence type="ECO:0000313" key="5">
    <source>
        <dbReference type="EMBL" id="QNV21703.1"/>
    </source>
</evidence>
<dbReference type="Pfam" id="PF12680">
    <property type="entry name" value="SnoaL_2"/>
    <property type="match status" value="1"/>
</dbReference>
<evidence type="ECO:0000259" key="1">
    <source>
        <dbReference type="Pfam" id="PF12680"/>
    </source>
</evidence>
<dbReference type="SUPFAM" id="SSF54427">
    <property type="entry name" value="NTF2-like"/>
    <property type="match status" value="1"/>
</dbReference>
<sequence>MSLSQKEIAVRFLELAAAGEVDEAYGNYTAPNFKHHNPYYAGDKISLKEGMRESAIETPNKVLEVQHVIEDGALVAVHSKLEMQMNNKLTILAVVHICRFENEKIAEFWDIGQIQPDPLVNENGMF</sequence>
<dbReference type="RefSeq" id="WP_000059266.1">
    <property type="nucleotide sequence ID" value="NZ_AP014649.1"/>
</dbReference>
<reference evidence="4 8" key="1">
    <citation type="submission" date="2017-04" db="EMBL/GenBank/DDBJ databases">
        <title>Comparison of Acinetobacter baumannii whole genome sequences from two major hospitals in Kuwait.</title>
        <authorList>
            <person name="Nasser K."/>
            <person name="Habibi N."/>
            <person name="Khan M.W."/>
            <person name="Purohit P."/>
            <person name="Al-Obaid I."/>
            <person name="Dhar R."/>
            <person name="Al-Fouzan W."/>
            <person name="Mustafa A.S."/>
        </authorList>
    </citation>
    <scope>NUCLEOTIDE SEQUENCE [LARGE SCALE GENOMIC DNA]</scope>
    <source>
        <strain evidence="4 8">KUFAR57</strain>
    </source>
</reference>
<dbReference type="Proteomes" id="UP000516419">
    <property type="component" value="Chromosome"/>
</dbReference>
<dbReference type="Proteomes" id="UP000197394">
    <property type="component" value="Unassembled WGS sequence"/>
</dbReference>
<evidence type="ECO:0000313" key="6">
    <source>
        <dbReference type="EMBL" id="QPF13506.1"/>
    </source>
</evidence>
<reference evidence="6 10" key="5">
    <citation type="submission" date="2020-09" db="EMBL/GenBank/DDBJ databases">
        <title>Resistance determinants and their genetic context in bacteria from a longitudinal study of pigs reared under conventional and antibiotic-free husbandry practices.</title>
        <authorList>
            <person name="Poulin-Laprade D."/>
            <person name="Brouard J.-S."/>
            <person name="Gagnon N."/>
            <person name="Turcotte A."/>
            <person name="Langlois A."/>
            <person name="Matte J.J."/>
            <person name="Carrillo C.D."/>
            <person name="Zaheer R."/>
            <person name="McAllister T."/>
            <person name="Topp E."/>
            <person name="Talbot G."/>
        </authorList>
    </citation>
    <scope>NUCLEOTIDE SEQUENCE [LARGE SCALE GENOMIC DNA]</scope>
    <source>
        <strain evidence="6 10">Res13-Abat-PEA21-P4-01-A</strain>
    </source>
</reference>
<dbReference type="Proteomes" id="UP000237823">
    <property type="component" value="Unassembled WGS sequence"/>
</dbReference>
<dbReference type="EMBL" id="VMBB01000005">
    <property type="protein sequence ID" value="MDR8259837.1"/>
    <property type="molecule type" value="Genomic_DNA"/>
</dbReference>
<dbReference type="eggNOG" id="COG4922">
    <property type="taxonomic scope" value="Bacteria"/>
</dbReference>
<reference evidence="5 9" key="4">
    <citation type="submission" date="2020-09" db="EMBL/GenBank/DDBJ databases">
        <title>Carbapenem-Resistant Acinetobacter baumannii devoid of typical resistance factors.</title>
        <authorList>
            <person name="Hoffmann M."/>
            <person name="Luo Y."/>
            <person name="Strain E."/>
            <person name="Rand H."/>
            <person name="Javkar K.G."/>
        </authorList>
    </citation>
    <scope>NUCLEOTIDE SEQUENCE [LARGE SCALE GENOMIC DNA]</scope>
    <source>
        <strain evidence="5 9">CFSAN093705</strain>
    </source>
</reference>
<feature type="domain" description="SnoaL-like" evidence="1">
    <location>
        <begin position="10"/>
        <end position="107"/>
    </location>
</feature>
<dbReference type="Gene3D" id="3.10.450.50">
    <property type="match status" value="1"/>
</dbReference>
<gene>
    <name evidence="4" type="ORF">B9W25_04755</name>
    <name evidence="3" type="ORF">CBE85_14745</name>
    <name evidence="2" type="ORF">FPK87_05015</name>
    <name evidence="5" type="ORF">FQZ18_18700</name>
    <name evidence="6" type="ORF">IMO23_00480</name>
</gene>
<evidence type="ECO:0000313" key="9">
    <source>
        <dbReference type="Proteomes" id="UP000516419"/>
    </source>
</evidence>
<reference evidence="2" key="3">
    <citation type="submission" date="2019-07" db="EMBL/GenBank/DDBJ databases">
        <title>Biological characteristics of mucoid Acinetobacter baumannii from a general hospital in China.</title>
        <authorList>
            <person name="Hua X."/>
            <person name="Yu Y."/>
        </authorList>
    </citation>
    <scope>NUCLEOTIDE SEQUENCE [LARGE SCALE GENOMIC DNA]</scope>
    <source>
        <strain evidence="2">N41</strain>
    </source>
</reference>
<dbReference type="InterPro" id="IPR037401">
    <property type="entry name" value="SnoaL-like"/>
</dbReference>
<proteinExistence type="predicted"/>
<evidence type="ECO:0000313" key="10">
    <source>
        <dbReference type="Proteomes" id="UP000594659"/>
    </source>
</evidence>
<dbReference type="KEGG" id="abw:BL01_01255"/>
<dbReference type="AlphaFoldDB" id="A0A059ZKY1"/>
<name>A0A059ZKY1_ACIBA</name>
<evidence type="ECO:0000313" key="3">
    <source>
        <dbReference type="EMBL" id="OWK65854.1"/>
    </source>
</evidence>
<dbReference type="InterPro" id="IPR032710">
    <property type="entry name" value="NTF2-like_dom_sf"/>
</dbReference>
<reference evidence="3 7" key="2">
    <citation type="submission" date="2017-05" db="EMBL/GenBank/DDBJ databases">
        <title>Draft genome sequence of MDR A. baumannii AB360.</title>
        <authorList>
            <person name="Wareham D.W."/>
            <person name="Bean D.C."/>
        </authorList>
    </citation>
    <scope>NUCLEOTIDE SEQUENCE [LARGE SCALE GENOMIC DNA]</scope>
    <source>
        <strain evidence="3 7">AB360</strain>
    </source>
</reference>
<evidence type="ECO:0000313" key="7">
    <source>
        <dbReference type="Proteomes" id="UP000197394"/>
    </source>
</evidence>
<evidence type="ECO:0000313" key="4">
    <source>
        <dbReference type="EMBL" id="PRN36411.1"/>
    </source>
</evidence>
<dbReference type="STRING" id="1096995.BJAB07104_00128"/>